<proteinExistence type="predicted"/>
<protein>
    <submittedName>
        <fullName evidence="1">Uncharacterized protein</fullName>
    </submittedName>
</protein>
<comment type="caution">
    <text evidence="1">The sequence shown here is derived from an EMBL/GenBank/DDBJ whole genome shotgun (WGS) entry which is preliminary data.</text>
</comment>
<evidence type="ECO:0000313" key="2">
    <source>
        <dbReference type="Proteomes" id="UP000790709"/>
    </source>
</evidence>
<gene>
    <name evidence="1" type="ORF">BV22DRAFT_1134020</name>
</gene>
<reference evidence="1" key="1">
    <citation type="journal article" date="2021" name="New Phytol.">
        <title>Evolutionary innovations through gain and loss of genes in the ectomycorrhizal Boletales.</title>
        <authorList>
            <person name="Wu G."/>
            <person name="Miyauchi S."/>
            <person name="Morin E."/>
            <person name="Kuo A."/>
            <person name="Drula E."/>
            <person name="Varga T."/>
            <person name="Kohler A."/>
            <person name="Feng B."/>
            <person name="Cao Y."/>
            <person name="Lipzen A."/>
            <person name="Daum C."/>
            <person name="Hundley H."/>
            <person name="Pangilinan J."/>
            <person name="Johnson J."/>
            <person name="Barry K."/>
            <person name="LaButti K."/>
            <person name="Ng V."/>
            <person name="Ahrendt S."/>
            <person name="Min B."/>
            <person name="Choi I.G."/>
            <person name="Park H."/>
            <person name="Plett J.M."/>
            <person name="Magnuson J."/>
            <person name="Spatafora J.W."/>
            <person name="Nagy L.G."/>
            <person name="Henrissat B."/>
            <person name="Grigoriev I.V."/>
            <person name="Yang Z.L."/>
            <person name="Xu J."/>
            <person name="Martin F.M."/>
        </authorList>
    </citation>
    <scope>NUCLEOTIDE SEQUENCE</scope>
    <source>
        <strain evidence="1">KUC20120723A-06</strain>
    </source>
</reference>
<accession>A0ACB8B0V9</accession>
<evidence type="ECO:0000313" key="1">
    <source>
        <dbReference type="EMBL" id="KAH7919197.1"/>
    </source>
</evidence>
<keyword evidence="2" id="KW-1185">Reference proteome</keyword>
<organism evidence="1 2">
    <name type="scientific">Leucogyrophana mollusca</name>
    <dbReference type="NCBI Taxonomy" id="85980"/>
    <lineage>
        <taxon>Eukaryota</taxon>
        <taxon>Fungi</taxon>
        <taxon>Dikarya</taxon>
        <taxon>Basidiomycota</taxon>
        <taxon>Agaricomycotina</taxon>
        <taxon>Agaricomycetes</taxon>
        <taxon>Agaricomycetidae</taxon>
        <taxon>Boletales</taxon>
        <taxon>Boletales incertae sedis</taxon>
        <taxon>Leucogyrophana</taxon>
    </lineage>
</organism>
<dbReference type="EMBL" id="MU266685">
    <property type="protein sequence ID" value="KAH7919197.1"/>
    <property type="molecule type" value="Genomic_DNA"/>
</dbReference>
<name>A0ACB8B0V9_9AGAM</name>
<sequence length="218" mass="24369">MTRPRRDANSQNFDCSQPSDSSVLPMPPGYKPPPKSLSPSDSPDSHIGSQDEWSQCSLDDEIDGSQEPYSIRPHQFGHNISNDWNFYASDTSSSTNISSSHAHTHPRPLHPNPYIPTPNTFTTHTSDPRDPLPLVRNETTLTVFKEKKHLEHKVIKLERKVASLEGELKCAHTLYQELLDRLNSLSAGGRGPTISNPFLDLLQAGDSSYIHSYLLLPF</sequence>
<dbReference type="Proteomes" id="UP000790709">
    <property type="component" value="Unassembled WGS sequence"/>
</dbReference>